<evidence type="ECO:0000313" key="2">
    <source>
        <dbReference type="EMBL" id="OHA41567.1"/>
    </source>
</evidence>
<dbReference type="NCBIfam" id="TIGR02532">
    <property type="entry name" value="IV_pilin_GFxxxE"/>
    <property type="match status" value="1"/>
</dbReference>
<name>A0A1G2NZP2_9BACT</name>
<dbReference type="EMBL" id="MHSK01000031">
    <property type="protein sequence ID" value="OHA41567.1"/>
    <property type="molecule type" value="Genomic_DNA"/>
</dbReference>
<keyword evidence="1" id="KW-0472">Membrane</keyword>
<keyword evidence="1" id="KW-1133">Transmembrane helix</keyword>
<organism evidence="2 3">
    <name type="scientific">Candidatus Taylorbacteria bacterium RIFCSPLOWO2_12_FULL_43_20</name>
    <dbReference type="NCBI Taxonomy" id="1802332"/>
    <lineage>
        <taxon>Bacteria</taxon>
        <taxon>Candidatus Tayloriibacteriota</taxon>
    </lineage>
</organism>
<keyword evidence="1" id="KW-0812">Transmembrane</keyword>
<sequence>MLQTFSKIRTNFKRKENRGFTLVEVIIAISVIVILLSVILGSFYSFKKNQSVDKTSRNVFSLIEEARVLTLASREEARYGVHFENDSAVLFKNSYVLGNAGNKVVDVSAPAVISEINLAGGNSVIFDRLIGSTANFGTVVIASVDGTENKIITIYKSGLAQIE</sequence>
<dbReference type="InterPro" id="IPR012902">
    <property type="entry name" value="N_methyl_site"/>
</dbReference>
<proteinExistence type="predicted"/>
<dbReference type="Pfam" id="PF07963">
    <property type="entry name" value="N_methyl"/>
    <property type="match status" value="1"/>
</dbReference>
<dbReference type="SUPFAM" id="SSF54523">
    <property type="entry name" value="Pili subunits"/>
    <property type="match status" value="1"/>
</dbReference>
<dbReference type="PROSITE" id="PS00409">
    <property type="entry name" value="PROKAR_NTER_METHYL"/>
    <property type="match status" value="1"/>
</dbReference>
<feature type="transmembrane region" description="Helical" evidence="1">
    <location>
        <begin position="21"/>
        <end position="46"/>
    </location>
</feature>
<gene>
    <name evidence="2" type="ORF">A3G52_02790</name>
</gene>
<dbReference type="InterPro" id="IPR045584">
    <property type="entry name" value="Pilin-like"/>
</dbReference>
<dbReference type="AlphaFoldDB" id="A0A1G2NZP2"/>
<reference evidence="2 3" key="1">
    <citation type="journal article" date="2016" name="Nat. Commun.">
        <title>Thousands of microbial genomes shed light on interconnected biogeochemical processes in an aquifer system.</title>
        <authorList>
            <person name="Anantharaman K."/>
            <person name="Brown C.T."/>
            <person name="Hug L.A."/>
            <person name="Sharon I."/>
            <person name="Castelle C.J."/>
            <person name="Probst A.J."/>
            <person name="Thomas B.C."/>
            <person name="Singh A."/>
            <person name="Wilkins M.J."/>
            <person name="Karaoz U."/>
            <person name="Brodie E.L."/>
            <person name="Williams K.H."/>
            <person name="Hubbard S.S."/>
            <person name="Banfield J.F."/>
        </authorList>
    </citation>
    <scope>NUCLEOTIDE SEQUENCE [LARGE SCALE GENOMIC DNA]</scope>
</reference>
<protein>
    <recommendedName>
        <fullName evidence="4">General secretion pathway GspH domain-containing protein</fullName>
    </recommendedName>
</protein>
<evidence type="ECO:0008006" key="4">
    <source>
        <dbReference type="Google" id="ProtNLM"/>
    </source>
</evidence>
<dbReference type="Proteomes" id="UP000177269">
    <property type="component" value="Unassembled WGS sequence"/>
</dbReference>
<comment type="caution">
    <text evidence="2">The sequence shown here is derived from an EMBL/GenBank/DDBJ whole genome shotgun (WGS) entry which is preliminary data.</text>
</comment>
<evidence type="ECO:0000256" key="1">
    <source>
        <dbReference type="SAM" id="Phobius"/>
    </source>
</evidence>
<accession>A0A1G2NZP2</accession>
<evidence type="ECO:0000313" key="3">
    <source>
        <dbReference type="Proteomes" id="UP000177269"/>
    </source>
</evidence>